<evidence type="ECO:0000313" key="2">
    <source>
        <dbReference type="EMBL" id="KAA1118352.1"/>
    </source>
</evidence>
<reference evidence="3 4" key="1">
    <citation type="submission" date="2019-05" db="EMBL/GenBank/DDBJ databases">
        <title>Emergence of the Ug99 lineage of the wheat stem rust pathogen through somatic hybridization.</title>
        <authorList>
            <person name="Li F."/>
            <person name="Upadhyaya N.M."/>
            <person name="Sperschneider J."/>
            <person name="Matny O."/>
            <person name="Nguyen-Phuc H."/>
            <person name="Mago R."/>
            <person name="Raley C."/>
            <person name="Miller M.E."/>
            <person name="Silverstein K.A.T."/>
            <person name="Henningsen E."/>
            <person name="Hirsch C.D."/>
            <person name="Visser B."/>
            <person name="Pretorius Z.A."/>
            <person name="Steffenson B.J."/>
            <person name="Schwessinger B."/>
            <person name="Dodds P.N."/>
            <person name="Figueroa M."/>
        </authorList>
    </citation>
    <scope>NUCLEOTIDE SEQUENCE [LARGE SCALE GENOMIC DNA]</scope>
    <source>
        <strain evidence="1">21-0</strain>
        <strain evidence="2 4">Ug99</strain>
    </source>
</reference>
<dbReference type="PANTHER" id="PTHR33099:SF7">
    <property type="entry name" value="MYND-TYPE DOMAIN-CONTAINING PROTEIN"/>
    <property type="match status" value="1"/>
</dbReference>
<dbReference type="Proteomes" id="UP000324748">
    <property type="component" value="Unassembled WGS sequence"/>
</dbReference>
<dbReference type="OrthoDB" id="27483at2759"/>
<dbReference type="PANTHER" id="PTHR33099">
    <property type="entry name" value="FE2OG DIOXYGENASE DOMAIN-CONTAINING PROTEIN"/>
    <property type="match status" value="1"/>
</dbReference>
<evidence type="ECO:0008006" key="5">
    <source>
        <dbReference type="Google" id="ProtNLM"/>
    </source>
</evidence>
<organism evidence="1 3">
    <name type="scientific">Puccinia graminis f. sp. tritici</name>
    <dbReference type="NCBI Taxonomy" id="56615"/>
    <lineage>
        <taxon>Eukaryota</taxon>
        <taxon>Fungi</taxon>
        <taxon>Dikarya</taxon>
        <taxon>Basidiomycota</taxon>
        <taxon>Pucciniomycotina</taxon>
        <taxon>Pucciniomycetes</taxon>
        <taxon>Pucciniales</taxon>
        <taxon>Pucciniaceae</taxon>
        <taxon>Puccinia</taxon>
    </lineage>
</organism>
<keyword evidence="3" id="KW-1185">Reference proteome</keyword>
<dbReference type="Gene3D" id="2.60.120.620">
    <property type="entry name" value="q2cbj1_9rhob like domain"/>
    <property type="match status" value="1"/>
</dbReference>
<comment type="caution">
    <text evidence="1">The sequence shown here is derived from an EMBL/GenBank/DDBJ whole genome shotgun (WGS) entry which is preliminary data.</text>
</comment>
<dbReference type="EMBL" id="VSWC01000067">
    <property type="protein sequence ID" value="KAA1096102.1"/>
    <property type="molecule type" value="Genomic_DNA"/>
</dbReference>
<dbReference type="Proteomes" id="UP000325313">
    <property type="component" value="Unassembled WGS sequence"/>
</dbReference>
<gene>
    <name evidence="1" type="ORF">PGT21_004859</name>
    <name evidence="2" type="ORF">PGTUg99_004161</name>
</gene>
<evidence type="ECO:0000313" key="4">
    <source>
        <dbReference type="Proteomes" id="UP000325313"/>
    </source>
</evidence>
<evidence type="ECO:0000313" key="3">
    <source>
        <dbReference type="Proteomes" id="UP000324748"/>
    </source>
</evidence>
<name>A0A5B0P5N3_PUCGR</name>
<protein>
    <recommendedName>
        <fullName evidence="5">Prolyl 4-hydroxylase alpha subunit Fe(2+) 2OG dioxygenase domain-containing protein</fullName>
    </recommendedName>
</protein>
<accession>A0A5B0P5N3</accession>
<dbReference type="EMBL" id="VDEP01000254">
    <property type="protein sequence ID" value="KAA1118352.1"/>
    <property type="molecule type" value="Genomic_DNA"/>
</dbReference>
<proteinExistence type="predicted"/>
<evidence type="ECO:0000313" key="1">
    <source>
        <dbReference type="EMBL" id="KAA1096102.1"/>
    </source>
</evidence>
<dbReference type="AlphaFoldDB" id="A0A5B0P5N3"/>
<sequence>MEGNQDSVRGLKSDFNKAFNAINTSGTFAGWESLPTTPPAAFLLDGIKEINLPLGEEQVRELIDKARPATSGRGSEATVVPNAWELNRDQLSFLEPEWQPYLVDLSKRVASKLGLDHPIRLDFYRMLILGTGAMFKPDTDTERIPGMFGTLVICLPSAHTGGEVVVKHNDECHTLRTSDATQSFACWYSDVTHEVLPVQSGYRCCLTYNLAIRPGHTRPAASVLDLKKVPLRKTLQRWLENVANSNTANEPSHLYRTLDHQYKEKTLCFNQLKNNDFARTDALRKLAHELPFEIFLASLEKEEHGTYQSKNYRYSAYDTDSGSDASHHTIDDADEEETTCVVKSLRALDGTILVRNYDFDSQFCLVDDPFRGLRDPSEDYEYEGEGRGSVTHRYRRSAAVIVRHDKIGEFLAECTFRSPDDYDSCSSVDNRKSKSPGRDDCNSALRYLRQIRSAPSAKTSMLDAMCRQYVSTSSKKLNMTDLLKISLKYSHYALFQTVGACHQGLLPVEFFDWAKEWLDKLRNVSLVEKYYQTWIPLLIQAYPSMADSMSIIRKLSNPSGDAAVPNPALSSSRTWVHAVILQCVQSFPETNKRPTRSDAESIVCAIFELEQAWASTHALFTSIFDRFPQIGATAFLLEVLFQLKTQGQAKHLAIPDTVELYKSLSSHVFNGHRKLSDIVSPAKSKPASEGLSSHFHYQRNNDTKKTSENDLVVTPRALAQFAYDLHQMSTDAANLLEPFIQEITEQCATFSAEDMDSLWMPFLHELIPVLASRSVSLNTPTYQRLVHQFVKHSEDKTVGPHPQAGVTFAVPEVDCTCGDCGGLNSFLRNPSQRVGRFPMALARRQHLERELEKAQIVCTQETQNYGSPHSLIITKHRTLQDEVKEWTERQSKLYGGLTRHIRPEHLRILLGAHEAARVQSLAVPRQEPTARR</sequence>